<accession>A0ABY5JQ13</accession>
<evidence type="ECO:0000313" key="6">
    <source>
        <dbReference type="EMBL" id="UUI02354.1"/>
    </source>
</evidence>
<keyword evidence="4 6" id="KW-0067">ATP-binding</keyword>
<dbReference type="InterPro" id="IPR027417">
    <property type="entry name" value="P-loop_NTPase"/>
</dbReference>
<dbReference type="CDD" id="cd03257">
    <property type="entry name" value="ABC_NikE_OppD_transporters"/>
    <property type="match status" value="1"/>
</dbReference>
<dbReference type="PANTHER" id="PTHR43776:SF8">
    <property type="entry name" value="ABC TRANSPORTER, ATP-BINDING PROTEIN"/>
    <property type="match status" value="1"/>
</dbReference>
<evidence type="ECO:0000256" key="4">
    <source>
        <dbReference type="ARBA" id="ARBA00022840"/>
    </source>
</evidence>
<dbReference type="InterPro" id="IPR013563">
    <property type="entry name" value="Oligopep_ABC_C"/>
</dbReference>
<evidence type="ECO:0000259" key="5">
    <source>
        <dbReference type="PROSITE" id="PS50893"/>
    </source>
</evidence>
<dbReference type="NCBIfam" id="TIGR01727">
    <property type="entry name" value="oligo_HPY"/>
    <property type="match status" value="1"/>
</dbReference>
<name>A0ABY5JQ13_9BACI</name>
<dbReference type="InterPro" id="IPR003593">
    <property type="entry name" value="AAA+_ATPase"/>
</dbReference>
<dbReference type="InterPro" id="IPR017871">
    <property type="entry name" value="ABC_transporter-like_CS"/>
</dbReference>
<dbReference type="Proteomes" id="UP001059773">
    <property type="component" value="Chromosome"/>
</dbReference>
<keyword evidence="3" id="KW-0547">Nucleotide-binding</keyword>
<dbReference type="Pfam" id="PF00005">
    <property type="entry name" value="ABC_tran"/>
    <property type="match status" value="1"/>
</dbReference>
<protein>
    <submittedName>
        <fullName evidence="6">ATP-binding cassette domain-containing protein</fullName>
    </submittedName>
</protein>
<dbReference type="RefSeq" id="WP_256707593.1">
    <property type="nucleotide sequence ID" value="NZ_CP101914.1"/>
</dbReference>
<feature type="domain" description="ABC transporter" evidence="5">
    <location>
        <begin position="19"/>
        <end position="269"/>
    </location>
</feature>
<comment type="similarity">
    <text evidence="1">Belongs to the ABC transporter superfamily.</text>
</comment>
<dbReference type="EMBL" id="CP101914">
    <property type="protein sequence ID" value="UUI02354.1"/>
    <property type="molecule type" value="Genomic_DNA"/>
</dbReference>
<dbReference type="SMART" id="SM00382">
    <property type="entry name" value="AAA"/>
    <property type="match status" value="1"/>
</dbReference>
<dbReference type="PROSITE" id="PS00211">
    <property type="entry name" value="ABC_TRANSPORTER_1"/>
    <property type="match status" value="1"/>
</dbReference>
<evidence type="ECO:0000256" key="3">
    <source>
        <dbReference type="ARBA" id="ARBA00022741"/>
    </source>
</evidence>
<dbReference type="GO" id="GO:0005524">
    <property type="term" value="F:ATP binding"/>
    <property type="evidence" value="ECO:0007669"/>
    <property type="project" value="UniProtKB-KW"/>
</dbReference>
<sequence length="340" mass="38458">MTKLEQSVSEERINNQEILRVENLTKHYVDSTSFFGRPKSAVKALNSVSFYLKKGETLGIVGESGCGKSTLGNVIMQLIDATEGNVFYQGKNIQNMPKAELQKIKKDIQMIFQDPFSSLNPRMKIFDIIAEPFLTHKIAKGTELKKRIYNLLELVGLNRSQADRYPHEFSGGQRQRIGIARAIALHPQLVVCDEPVSALDVSIQAQILNLLKELKKELQLTFIFIGHGIPAVKYISDRIAVMYLGEIVELARTEDLFEKTFHPYTQGLISSVPVPDPSLRNESDEVFIEKDLPDQRNIPVGCSFYGRCPIAQDICKEIKPKLQEQETNHYVACHFPLHTD</sequence>
<keyword evidence="2" id="KW-0813">Transport</keyword>
<evidence type="ECO:0000256" key="1">
    <source>
        <dbReference type="ARBA" id="ARBA00005417"/>
    </source>
</evidence>
<evidence type="ECO:0000256" key="2">
    <source>
        <dbReference type="ARBA" id="ARBA00022448"/>
    </source>
</evidence>
<evidence type="ECO:0000313" key="7">
    <source>
        <dbReference type="Proteomes" id="UP001059773"/>
    </source>
</evidence>
<gene>
    <name evidence="6" type="ORF">NP439_20295</name>
</gene>
<reference evidence="6" key="1">
    <citation type="submission" date="2022-07" db="EMBL/GenBank/DDBJ databases">
        <title>FELIX.</title>
        <authorList>
            <person name="Wan K.H."/>
            <person name="Park S."/>
            <person name="Lawrence Q."/>
            <person name="Eichenberger J.P."/>
            <person name="Booth B.W."/>
            <person name="Piaggio A.J."/>
            <person name="Chandler J.C."/>
            <person name="Franklin A.B."/>
            <person name="Celniker S.E."/>
        </authorList>
    </citation>
    <scope>NUCLEOTIDE SEQUENCE</scope>
    <source>
        <strain evidence="6">QA-1986 374</strain>
    </source>
</reference>
<dbReference type="InterPro" id="IPR050319">
    <property type="entry name" value="ABC_transp_ATP-bind"/>
</dbReference>
<organism evidence="6 7">
    <name type="scientific">Oceanobacillus jeddahense</name>
    <dbReference type="NCBI Taxonomy" id="1462527"/>
    <lineage>
        <taxon>Bacteria</taxon>
        <taxon>Bacillati</taxon>
        <taxon>Bacillota</taxon>
        <taxon>Bacilli</taxon>
        <taxon>Bacillales</taxon>
        <taxon>Bacillaceae</taxon>
        <taxon>Oceanobacillus</taxon>
    </lineage>
</organism>
<dbReference type="Gene3D" id="3.40.50.300">
    <property type="entry name" value="P-loop containing nucleotide triphosphate hydrolases"/>
    <property type="match status" value="1"/>
</dbReference>
<keyword evidence="7" id="KW-1185">Reference proteome</keyword>
<dbReference type="InterPro" id="IPR003439">
    <property type="entry name" value="ABC_transporter-like_ATP-bd"/>
</dbReference>
<dbReference type="PROSITE" id="PS50893">
    <property type="entry name" value="ABC_TRANSPORTER_2"/>
    <property type="match status" value="1"/>
</dbReference>
<dbReference type="Pfam" id="PF08352">
    <property type="entry name" value="oligo_HPY"/>
    <property type="match status" value="1"/>
</dbReference>
<proteinExistence type="inferred from homology"/>
<dbReference type="SUPFAM" id="SSF52540">
    <property type="entry name" value="P-loop containing nucleoside triphosphate hydrolases"/>
    <property type="match status" value="1"/>
</dbReference>
<dbReference type="PANTHER" id="PTHR43776">
    <property type="entry name" value="TRANSPORT ATP-BINDING PROTEIN"/>
    <property type="match status" value="1"/>
</dbReference>